<dbReference type="InterPro" id="IPR027417">
    <property type="entry name" value="P-loop_NTPase"/>
</dbReference>
<sequence>MKFIPHAYQKYNIQRLLIDPVQGVISEGIGLFLDMGLGKTVITLTAINDLKYNRFAISKVLVIAPKKVAEGTWSNEAAKWDHLHLLRIVPVLGSLAKRVRALNTPADIYVINRENVSWLVSYYRNAWPFDMVVVDEFSSFKNHQAKRFKSLTWVRKSINRFVGLTGTPAPNGLLDLWAQMYLLDGGKRLEDKITKYRIRYFERSWDGHSYEMKPGADEIIQQRIRDICISMKAEDYLELPDCISVTVPVYLDPKAKASYDELEKKMILEIEDSTIDAGSAAVLTNKLLQLCNGAVYDAERKIVDIHQCKIESFMELVEGLNGQPAMVFYSFQHDLARLKKALESTHLRVRELKTPQDQDDWNARKIDILLAHPASAAYGLNLQQGGNHVIWFGLNWSLELYQQANKRLHRQGQTEKVIIHHLIVSGGVDEDVIAALLDKSSTQDRLMVALKARIEKVRGDINAS</sequence>
<dbReference type="InterPro" id="IPR014001">
    <property type="entry name" value="Helicase_ATP-bd"/>
</dbReference>
<keyword evidence="2" id="KW-0547">Nucleotide-binding</keyword>
<evidence type="ECO:0000313" key="2">
    <source>
        <dbReference type="EMBL" id="TGE36872.1"/>
    </source>
</evidence>
<dbReference type="SUPFAM" id="SSF52540">
    <property type="entry name" value="P-loop containing nucleoside triphosphate hydrolases"/>
    <property type="match status" value="2"/>
</dbReference>
<dbReference type="Pfam" id="PF00176">
    <property type="entry name" value="SNF2-rel_dom"/>
    <property type="match status" value="1"/>
</dbReference>
<dbReference type="PROSITE" id="PS51192">
    <property type="entry name" value="HELICASE_ATP_BIND_1"/>
    <property type="match status" value="1"/>
</dbReference>
<dbReference type="Gene3D" id="3.40.50.300">
    <property type="entry name" value="P-loop containing nucleotide triphosphate hydrolases"/>
    <property type="match status" value="1"/>
</dbReference>
<dbReference type="RefSeq" id="WP_135548937.1">
    <property type="nucleotide sequence ID" value="NZ_SPQQ01000006.1"/>
</dbReference>
<evidence type="ECO:0000259" key="1">
    <source>
        <dbReference type="PROSITE" id="PS51192"/>
    </source>
</evidence>
<dbReference type="Proteomes" id="UP000298460">
    <property type="component" value="Unassembled WGS sequence"/>
</dbReference>
<keyword evidence="3" id="KW-1185">Reference proteome</keyword>
<dbReference type="OrthoDB" id="9760715at2"/>
<accession>A0A4Z0R1D5</accession>
<dbReference type="GO" id="GO:0005524">
    <property type="term" value="F:ATP binding"/>
    <property type="evidence" value="ECO:0007669"/>
    <property type="project" value="InterPro"/>
</dbReference>
<protein>
    <submittedName>
        <fullName evidence="2">DEAD/DEAH box helicase</fullName>
    </submittedName>
</protein>
<gene>
    <name evidence="2" type="ORF">E4K67_17385</name>
</gene>
<dbReference type="PANTHER" id="PTHR10799">
    <property type="entry name" value="SNF2/RAD54 HELICASE FAMILY"/>
    <property type="match status" value="1"/>
</dbReference>
<reference evidence="2 3" key="1">
    <citation type="submission" date="2019-03" db="EMBL/GenBank/DDBJ databases">
        <title>Draft Genome Sequence of Desulfosporosinus fructosivorans Strain 63.6F, Isolated from Marine Sediment in the Baltic Sea.</title>
        <authorList>
            <person name="Hausmann B."/>
            <person name="Vandieken V."/>
            <person name="Pjevac P."/>
            <person name="Schreck K."/>
            <person name="Herbold C.W."/>
            <person name="Loy A."/>
        </authorList>
    </citation>
    <scope>NUCLEOTIDE SEQUENCE [LARGE SCALE GENOMIC DNA]</scope>
    <source>
        <strain evidence="2 3">63.6F</strain>
    </source>
</reference>
<name>A0A4Z0R1D5_9FIRM</name>
<keyword evidence="2" id="KW-0067">ATP-binding</keyword>
<dbReference type="InterPro" id="IPR001650">
    <property type="entry name" value="Helicase_C-like"/>
</dbReference>
<keyword evidence="2" id="KW-0347">Helicase</keyword>
<dbReference type="GO" id="GO:0004386">
    <property type="term" value="F:helicase activity"/>
    <property type="evidence" value="ECO:0007669"/>
    <property type="project" value="UniProtKB-KW"/>
</dbReference>
<dbReference type="Gene3D" id="3.40.50.10810">
    <property type="entry name" value="Tandem AAA-ATPase domain"/>
    <property type="match status" value="1"/>
</dbReference>
<keyword evidence="2" id="KW-0378">Hydrolase</keyword>
<dbReference type="InterPro" id="IPR038718">
    <property type="entry name" value="SNF2-like_sf"/>
</dbReference>
<dbReference type="EMBL" id="SPQQ01000006">
    <property type="protein sequence ID" value="TGE36872.1"/>
    <property type="molecule type" value="Genomic_DNA"/>
</dbReference>
<comment type="caution">
    <text evidence="2">The sequence shown here is derived from an EMBL/GenBank/DDBJ whole genome shotgun (WGS) entry which is preliminary data.</text>
</comment>
<dbReference type="Pfam" id="PF00271">
    <property type="entry name" value="Helicase_C"/>
    <property type="match status" value="1"/>
</dbReference>
<dbReference type="SMART" id="SM00487">
    <property type="entry name" value="DEXDc"/>
    <property type="match status" value="1"/>
</dbReference>
<dbReference type="InterPro" id="IPR000330">
    <property type="entry name" value="SNF2_N"/>
</dbReference>
<evidence type="ECO:0000313" key="3">
    <source>
        <dbReference type="Proteomes" id="UP000298460"/>
    </source>
</evidence>
<proteinExistence type="predicted"/>
<organism evidence="2 3">
    <name type="scientific">Desulfosporosinus fructosivorans</name>
    <dbReference type="NCBI Taxonomy" id="2018669"/>
    <lineage>
        <taxon>Bacteria</taxon>
        <taxon>Bacillati</taxon>
        <taxon>Bacillota</taxon>
        <taxon>Clostridia</taxon>
        <taxon>Eubacteriales</taxon>
        <taxon>Desulfitobacteriaceae</taxon>
        <taxon>Desulfosporosinus</taxon>
    </lineage>
</organism>
<feature type="domain" description="Helicase ATP-binding" evidence="1">
    <location>
        <begin position="31"/>
        <end position="186"/>
    </location>
</feature>
<dbReference type="AlphaFoldDB" id="A0A4Z0R1D5"/>